<comment type="caution">
    <text evidence="6">The sequence shown here is derived from an EMBL/GenBank/DDBJ whole genome shotgun (WGS) entry which is preliminary data.</text>
</comment>
<dbReference type="GO" id="GO:0016746">
    <property type="term" value="F:acyltransferase activity"/>
    <property type="evidence" value="ECO:0007669"/>
    <property type="project" value="UniProtKB-KW"/>
</dbReference>
<feature type="domain" description="Phospholipid/glycerol acyltransferase" evidence="5">
    <location>
        <begin position="89"/>
        <end position="203"/>
    </location>
</feature>
<protein>
    <submittedName>
        <fullName evidence="6">Lysophospholipid acyltransferase family protein</fullName>
    </submittedName>
</protein>
<evidence type="ECO:0000259" key="5">
    <source>
        <dbReference type="SMART" id="SM00563"/>
    </source>
</evidence>
<dbReference type="CDD" id="cd07989">
    <property type="entry name" value="LPLAT_AGPAT-like"/>
    <property type="match status" value="1"/>
</dbReference>
<dbReference type="SMART" id="SM00563">
    <property type="entry name" value="PlsC"/>
    <property type="match status" value="1"/>
</dbReference>
<gene>
    <name evidence="6" type="ORF">ACFOD4_02920</name>
</gene>
<name>A0ABV7G0D0_9PROT</name>
<evidence type="ECO:0000256" key="4">
    <source>
        <dbReference type="SAM" id="Phobius"/>
    </source>
</evidence>
<keyword evidence="4" id="KW-0812">Transmembrane</keyword>
<comment type="pathway">
    <text evidence="1">Lipid metabolism.</text>
</comment>
<reference evidence="7" key="1">
    <citation type="journal article" date="2019" name="Int. J. Syst. Evol. Microbiol.">
        <title>The Global Catalogue of Microorganisms (GCM) 10K type strain sequencing project: providing services to taxonomists for standard genome sequencing and annotation.</title>
        <authorList>
            <consortium name="The Broad Institute Genomics Platform"/>
            <consortium name="The Broad Institute Genome Sequencing Center for Infectious Disease"/>
            <person name="Wu L."/>
            <person name="Ma J."/>
        </authorList>
    </citation>
    <scope>NUCLEOTIDE SEQUENCE [LARGE SCALE GENOMIC DNA]</scope>
    <source>
        <strain evidence="7">KCTC 52094</strain>
    </source>
</reference>
<feature type="transmembrane region" description="Helical" evidence="4">
    <location>
        <begin position="60"/>
        <end position="78"/>
    </location>
</feature>
<feature type="transmembrane region" description="Helical" evidence="4">
    <location>
        <begin position="20"/>
        <end position="48"/>
    </location>
</feature>
<dbReference type="Pfam" id="PF01553">
    <property type="entry name" value="Acyltransferase"/>
    <property type="match status" value="1"/>
</dbReference>
<keyword evidence="3 6" id="KW-0012">Acyltransferase</keyword>
<dbReference type="InterPro" id="IPR002123">
    <property type="entry name" value="Plipid/glycerol_acylTrfase"/>
</dbReference>
<keyword evidence="4" id="KW-0472">Membrane</keyword>
<dbReference type="PANTHER" id="PTHR10434">
    <property type="entry name" value="1-ACYL-SN-GLYCEROL-3-PHOSPHATE ACYLTRANSFERASE"/>
    <property type="match status" value="1"/>
</dbReference>
<keyword evidence="7" id="KW-1185">Reference proteome</keyword>
<dbReference type="RefSeq" id="WP_379593627.1">
    <property type="nucleotide sequence ID" value="NZ_JBHRTN010000004.1"/>
</dbReference>
<proteinExistence type="predicted"/>
<evidence type="ECO:0000256" key="3">
    <source>
        <dbReference type="ARBA" id="ARBA00023315"/>
    </source>
</evidence>
<accession>A0ABV7G0D0</accession>
<dbReference type="PANTHER" id="PTHR10434:SF40">
    <property type="entry name" value="1-ACYL-SN-GLYCEROL-3-PHOSPHATE ACYLTRANSFERASE"/>
    <property type="match status" value="1"/>
</dbReference>
<sequence>MSPPPSDPPAPHLQPPSLGVLLRSAVFNVLFFGLTGLCCFFGMLLLPLPRRIMRRYVRGYAQLMLFLLHHVCGISLIVTGRENLPEGPVVIAAKHQSAYDTIVWLALLPEPVYVLKRELLKIPAWGWMARHYGAVAVDRKGGAAALKRMVRQAGTALAAGDQIVIFPEGTRTAVGQRVPYLPGVVALAAASGAPVVPAATDSGLRWGRRSFAKRPGPVTVAILPALPSGLTRVPLLQALSGAIETETDRLVMAAGGPSSAPVDKSVG</sequence>
<evidence type="ECO:0000256" key="2">
    <source>
        <dbReference type="ARBA" id="ARBA00022679"/>
    </source>
</evidence>
<dbReference type="SUPFAM" id="SSF69593">
    <property type="entry name" value="Glycerol-3-phosphate (1)-acyltransferase"/>
    <property type="match status" value="1"/>
</dbReference>
<evidence type="ECO:0000313" key="6">
    <source>
        <dbReference type="EMBL" id="MFC3124002.1"/>
    </source>
</evidence>
<keyword evidence="4" id="KW-1133">Transmembrane helix</keyword>
<keyword evidence="2" id="KW-0808">Transferase</keyword>
<dbReference type="Proteomes" id="UP001595593">
    <property type="component" value="Unassembled WGS sequence"/>
</dbReference>
<evidence type="ECO:0000313" key="7">
    <source>
        <dbReference type="Proteomes" id="UP001595593"/>
    </source>
</evidence>
<organism evidence="6 7">
    <name type="scientific">Teichococcus globiformis</name>
    <dbReference type="NCBI Taxonomy" id="2307229"/>
    <lineage>
        <taxon>Bacteria</taxon>
        <taxon>Pseudomonadati</taxon>
        <taxon>Pseudomonadota</taxon>
        <taxon>Alphaproteobacteria</taxon>
        <taxon>Acetobacterales</taxon>
        <taxon>Roseomonadaceae</taxon>
        <taxon>Roseomonas</taxon>
    </lineage>
</organism>
<dbReference type="EMBL" id="JBHRTN010000004">
    <property type="protein sequence ID" value="MFC3124002.1"/>
    <property type="molecule type" value="Genomic_DNA"/>
</dbReference>
<evidence type="ECO:0000256" key="1">
    <source>
        <dbReference type="ARBA" id="ARBA00005189"/>
    </source>
</evidence>